<reference evidence="4 5" key="1">
    <citation type="submission" date="2016-11" db="EMBL/GenBank/DDBJ databases">
        <authorList>
            <person name="Jaros S."/>
            <person name="Januszkiewicz K."/>
            <person name="Wedrychowicz H."/>
        </authorList>
    </citation>
    <scope>NUCLEOTIDE SEQUENCE [LARGE SCALE GENOMIC DNA]</scope>
    <source>
        <strain evidence="4 5">DSM 9705</strain>
    </source>
</reference>
<evidence type="ECO:0000313" key="5">
    <source>
        <dbReference type="Proteomes" id="UP000184139"/>
    </source>
</evidence>
<proteinExistence type="predicted"/>
<feature type="coiled-coil region" evidence="1">
    <location>
        <begin position="111"/>
        <end position="138"/>
    </location>
</feature>
<dbReference type="Pfam" id="PF13598">
    <property type="entry name" value="DUF4139"/>
    <property type="match status" value="1"/>
</dbReference>
<evidence type="ECO:0000259" key="2">
    <source>
        <dbReference type="Pfam" id="PF13598"/>
    </source>
</evidence>
<evidence type="ECO:0000256" key="1">
    <source>
        <dbReference type="SAM" id="Coils"/>
    </source>
</evidence>
<evidence type="ECO:0000313" key="4">
    <source>
        <dbReference type="EMBL" id="SHH76091.1"/>
    </source>
</evidence>
<dbReference type="PANTHER" id="PTHR31005:SF8">
    <property type="entry name" value="DUF4139 DOMAIN-CONTAINING PROTEIN"/>
    <property type="match status" value="1"/>
</dbReference>
<dbReference type="STRING" id="1121409.SAMN02745124_01779"/>
<keyword evidence="1" id="KW-0175">Coiled coil</keyword>
<dbReference type="NCBIfam" id="TIGR02231">
    <property type="entry name" value="mucoidy inhibitor MuiA family protein"/>
    <property type="match status" value="1"/>
</dbReference>
<keyword evidence="5" id="KW-1185">Reference proteome</keyword>
<organism evidence="4 5">
    <name type="scientific">Desulfofustis glycolicus DSM 9705</name>
    <dbReference type="NCBI Taxonomy" id="1121409"/>
    <lineage>
        <taxon>Bacteria</taxon>
        <taxon>Pseudomonadati</taxon>
        <taxon>Thermodesulfobacteriota</taxon>
        <taxon>Desulfobulbia</taxon>
        <taxon>Desulfobulbales</taxon>
        <taxon>Desulfocapsaceae</taxon>
        <taxon>Desulfofustis</taxon>
    </lineage>
</organism>
<sequence length="563" mass="62517">MRRGMHYLNATTVRVFLAFLFVVADMVGARADEIEVESSVVAATIYPNRATVTREAVVDLPAGSSVMMFRGLPAHLLTDSLRIEGQAAARVTFGALMHRLESQAELVVPQEQELVARIERLKDQRDEIEAERHALSTKKTFLERLGDQAGQRISEEIAELRLAPEDWSRAADAIGRSMQTILKADLVHQIAIRELDRRITSLETELAHLQTGQRTAYLVQVPLSADEPTRLTVQLRYQLPGVSWRPVYDARLDTKTAELSLIQYGVVRQKSGEDWHKIRLVLSTAQPHRGTSLPELQPRWVDLYKPGRSERPVTAGTAQMAAPRKSLEMTADALSAPGAARLEEAEFIGPEMQTDGYVTEYTIPGQVSVASGGTESKLMCGSFSTDNLLQIQIKPQISNEAFVVSHAKLAGEAVLLPGKASLFRDDAYVGQLELPMLRPGQIQNIGFGVDDRIAVTRTTLKDLHSDPALLSRDNQRERQVATVIMNQGPAPVDIIVLETTPVPRHDDIEVEILKEETTQGYERDVDDVKGLLRWQIPLAAGEETRLTLGWRVSWPKDQEISGL</sequence>
<dbReference type="InterPro" id="IPR025554">
    <property type="entry name" value="DUF4140"/>
</dbReference>
<feature type="domain" description="DUF4139" evidence="2">
    <location>
        <begin position="233"/>
        <end position="556"/>
    </location>
</feature>
<protein>
    <recommendedName>
        <fullName evidence="6">Mucoidy inhibitor MuiA family protein</fullName>
    </recommendedName>
</protein>
<dbReference type="AlphaFoldDB" id="A0A1M5VLH9"/>
<gene>
    <name evidence="4" type="ORF">SAMN02745124_01779</name>
</gene>
<dbReference type="Proteomes" id="UP000184139">
    <property type="component" value="Unassembled WGS sequence"/>
</dbReference>
<feature type="domain" description="DUF4140" evidence="3">
    <location>
        <begin position="43"/>
        <end position="142"/>
    </location>
</feature>
<name>A0A1M5VLH9_9BACT</name>
<accession>A0A1M5VLH9</accession>
<dbReference type="Pfam" id="PF13600">
    <property type="entry name" value="DUF4140"/>
    <property type="match status" value="1"/>
</dbReference>
<evidence type="ECO:0008006" key="6">
    <source>
        <dbReference type="Google" id="ProtNLM"/>
    </source>
</evidence>
<evidence type="ECO:0000259" key="3">
    <source>
        <dbReference type="Pfam" id="PF13600"/>
    </source>
</evidence>
<dbReference type="EMBL" id="FQXS01000008">
    <property type="protein sequence ID" value="SHH76091.1"/>
    <property type="molecule type" value="Genomic_DNA"/>
</dbReference>
<dbReference type="PANTHER" id="PTHR31005">
    <property type="entry name" value="DUF4139 DOMAIN-CONTAINING PROTEIN"/>
    <property type="match status" value="1"/>
</dbReference>
<dbReference type="InterPro" id="IPR011935">
    <property type="entry name" value="CHP02231"/>
</dbReference>
<dbReference type="InterPro" id="IPR037291">
    <property type="entry name" value="DUF4139"/>
</dbReference>